<protein>
    <submittedName>
        <fullName evidence="1">Uncharacterized protein</fullName>
    </submittedName>
</protein>
<dbReference type="AlphaFoldDB" id="A0A517QQ57"/>
<dbReference type="EMBL" id="CP036267">
    <property type="protein sequence ID" value="QDT33765.1"/>
    <property type="molecule type" value="Genomic_DNA"/>
</dbReference>
<proteinExistence type="predicted"/>
<sequence length="41" mass="4607">MILRINQAKGSKEGPYEKKRAAYEVACCSITFRSNVAVMSR</sequence>
<evidence type="ECO:0000313" key="1">
    <source>
        <dbReference type="EMBL" id="QDT33765.1"/>
    </source>
</evidence>
<name>A0A517QQ57_9PLAN</name>
<dbReference type="KEGG" id="tpol:Mal48_30200"/>
<evidence type="ECO:0000313" key="2">
    <source>
        <dbReference type="Proteomes" id="UP000315724"/>
    </source>
</evidence>
<dbReference type="Proteomes" id="UP000315724">
    <property type="component" value="Chromosome"/>
</dbReference>
<keyword evidence="2" id="KW-1185">Reference proteome</keyword>
<reference evidence="1 2" key="1">
    <citation type="submission" date="2019-02" db="EMBL/GenBank/DDBJ databases">
        <title>Deep-cultivation of Planctomycetes and their phenomic and genomic characterization uncovers novel biology.</title>
        <authorList>
            <person name="Wiegand S."/>
            <person name="Jogler M."/>
            <person name="Boedeker C."/>
            <person name="Pinto D."/>
            <person name="Vollmers J."/>
            <person name="Rivas-Marin E."/>
            <person name="Kohn T."/>
            <person name="Peeters S.H."/>
            <person name="Heuer A."/>
            <person name="Rast P."/>
            <person name="Oberbeckmann S."/>
            <person name="Bunk B."/>
            <person name="Jeske O."/>
            <person name="Meyerdierks A."/>
            <person name="Storesund J.E."/>
            <person name="Kallscheuer N."/>
            <person name="Luecker S."/>
            <person name="Lage O.M."/>
            <person name="Pohl T."/>
            <person name="Merkel B.J."/>
            <person name="Hornburger P."/>
            <person name="Mueller R.-W."/>
            <person name="Bruemmer F."/>
            <person name="Labrenz M."/>
            <person name="Spormann A.M."/>
            <person name="Op den Camp H."/>
            <person name="Overmann J."/>
            <person name="Amann R."/>
            <person name="Jetten M.S.M."/>
            <person name="Mascher T."/>
            <person name="Medema M.H."/>
            <person name="Devos D.P."/>
            <person name="Kaster A.-K."/>
            <person name="Ovreas L."/>
            <person name="Rohde M."/>
            <person name="Galperin M.Y."/>
            <person name="Jogler C."/>
        </authorList>
    </citation>
    <scope>NUCLEOTIDE SEQUENCE [LARGE SCALE GENOMIC DNA]</scope>
    <source>
        <strain evidence="1 2">Mal48</strain>
    </source>
</reference>
<dbReference type="RefSeq" id="WP_261341955.1">
    <property type="nucleotide sequence ID" value="NZ_CP036267.1"/>
</dbReference>
<accession>A0A517QQ57</accession>
<gene>
    <name evidence="1" type="ORF">Mal48_30200</name>
</gene>
<organism evidence="1 2">
    <name type="scientific">Thalassoglobus polymorphus</name>
    <dbReference type="NCBI Taxonomy" id="2527994"/>
    <lineage>
        <taxon>Bacteria</taxon>
        <taxon>Pseudomonadati</taxon>
        <taxon>Planctomycetota</taxon>
        <taxon>Planctomycetia</taxon>
        <taxon>Planctomycetales</taxon>
        <taxon>Planctomycetaceae</taxon>
        <taxon>Thalassoglobus</taxon>
    </lineage>
</organism>